<comment type="caution">
    <text evidence="1">The sequence shown here is derived from an EMBL/GenBank/DDBJ whole genome shotgun (WGS) entry which is preliminary data.</text>
</comment>
<dbReference type="AlphaFoldDB" id="A0A4S8IPX2"/>
<protein>
    <submittedName>
        <fullName evidence="1">Uncharacterized protein</fullName>
    </submittedName>
</protein>
<sequence length="84" mass="8992">MIASRGSASLIASRGSTLLDHIEGIGLLDRFEGIDLLGTLGQPLYIDKAIAAQTRLAFAQACILVSSNKDLPNEVFYRNLDGNT</sequence>
<reference evidence="1 2" key="1">
    <citation type="journal article" date="2019" name="Nat. Plants">
        <title>Genome sequencing of Musa balbisiana reveals subgenome evolution and function divergence in polyploid bananas.</title>
        <authorList>
            <person name="Yao X."/>
        </authorList>
    </citation>
    <scope>NUCLEOTIDE SEQUENCE [LARGE SCALE GENOMIC DNA]</scope>
    <source>
        <strain evidence="2">cv. DH-PKW</strain>
        <tissue evidence="1">Leaves</tissue>
    </source>
</reference>
<evidence type="ECO:0000313" key="2">
    <source>
        <dbReference type="Proteomes" id="UP000317650"/>
    </source>
</evidence>
<proteinExistence type="predicted"/>
<name>A0A4S8IPX2_MUSBA</name>
<dbReference type="Proteomes" id="UP000317650">
    <property type="component" value="Chromosome 6"/>
</dbReference>
<keyword evidence="2" id="KW-1185">Reference proteome</keyword>
<organism evidence="1 2">
    <name type="scientific">Musa balbisiana</name>
    <name type="common">Banana</name>
    <dbReference type="NCBI Taxonomy" id="52838"/>
    <lineage>
        <taxon>Eukaryota</taxon>
        <taxon>Viridiplantae</taxon>
        <taxon>Streptophyta</taxon>
        <taxon>Embryophyta</taxon>
        <taxon>Tracheophyta</taxon>
        <taxon>Spermatophyta</taxon>
        <taxon>Magnoliopsida</taxon>
        <taxon>Liliopsida</taxon>
        <taxon>Zingiberales</taxon>
        <taxon>Musaceae</taxon>
        <taxon>Musa</taxon>
    </lineage>
</organism>
<gene>
    <name evidence="1" type="ORF">C4D60_Mb06t22710</name>
</gene>
<accession>A0A4S8IPX2</accession>
<dbReference type="EMBL" id="PYDT01000009">
    <property type="protein sequence ID" value="THU50667.1"/>
    <property type="molecule type" value="Genomic_DNA"/>
</dbReference>
<evidence type="ECO:0000313" key="1">
    <source>
        <dbReference type="EMBL" id="THU50667.1"/>
    </source>
</evidence>